<keyword evidence="5" id="KW-0067">ATP-binding</keyword>
<dbReference type="PANTHER" id="PTHR48041">
    <property type="entry name" value="ABC TRANSPORTER G FAMILY MEMBER 28"/>
    <property type="match status" value="1"/>
</dbReference>
<keyword evidence="7 8" id="KW-0472">Membrane</keyword>
<dbReference type="InterPro" id="IPR003593">
    <property type="entry name" value="AAA+_ATPase"/>
</dbReference>
<comment type="caution">
    <text evidence="10">The sequence shown here is derived from an EMBL/GenBank/DDBJ whole genome shotgun (WGS) entry which is preliminary data.</text>
</comment>
<keyword evidence="6 8" id="KW-1133">Transmembrane helix</keyword>
<evidence type="ECO:0000256" key="5">
    <source>
        <dbReference type="ARBA" id="ARBA00022840"/>
    </source>
</evidence>
<feature type="transmembrane region" description="Helical" evidence="8">
    <location>
        <begin position="398"/>
        <end position="419"/>
    </location>
</feature>
<dbReference type="SUPFAM" id="SSF52540">
    <property type="entry name" value="P-loop containing nucleoside triphosphate hydrolases"/>
    <property type="match status" value="1"/>
</dbReference>
<feature type="transmembrane region" description="Helical" evidence="8">
    <location>
        <begin position="505"/>
        <end position="525"/>
    </location>
</feature>
<dbReference type="InterPro" id="IPR003439">
    <property type="entry name" value="ABC_transporter-like_ATP-bd"/>
</dbReference>
<sequence length="756" mass="84623">MTKQGCEIEAIGINYTVCIEKGEVLSSKLQKNVQELHEQSNINKKSIRQVLKDVNFRAKPWEILAVVGPSGAGKSSLLEILAGKLTPQSASIYVDQNPFDKTHFKKISGYVTQKDTLFPLLTVEETLKFSAKLRLKLPESQLSSRVKCLIQELGLSHVAGARVGDDRIRGISGGERRRVSIGVEVIHEPKVLILDEPTSGLDSTSALQIIDMLKSMAEIRGRTIILSIHQPGFRIVKQFNSILLLANGSVLHHGTVDSLGLNLRLMGLHLPLHVNVLEFAIESIDTIKQHQNKRGDEDESRGGFQGGINRKLTLEQLFRQSKVMDEDSIDVRIDFPNGFANSRLKETIILSNRLWKNICRNKELFAYRTIQMLISGIVLGSIFYNLKNDLSGAEEKVGLFAFILTFLLSSTTEALPIFLQEQEILKNETSCGSYRVSSYAIANAIVYMPFLLILAVLFSTPLYWLVGLNSNFLAFFHFLTMIWLILYTANSVVVCFSALVPDFIVGNSVISAVMGSFFLFSGYFISKNGIPNYWIFMHYMSLFKYPFEGLLVNEFSSSGKCLDFMFGKCVVTGEDLLREEGFGDEESRWRNYVIIVCFISVYSSRRSNFAVSLLGVAGSSVPLPGFGAEPRNGSLLFGSLRQFCSAALRQFCSAAFTAVLFGFRALQAPASHYSSVRQQLSGTYWRPDNAAENYAALIDTWDANNTKIITWINNSVEHSIGVQLAKYDTAKEVWDHLQKLYTQSNFAKQYQLENDI</sequence>
<evidence type="ECO:0000259" key="9">
    <source>
        <dbReference type="PROSITE" id="PS50893"/>
    </source>
</evidence>
<dbReference type="Gene3D" id="3.40.50.300">
    <property type="entry name" value="P-loop containing nucleotide triphosphate hydrolases"/>
    <property type="match status" value="1"/>
</dbReference>
<dbReference type="Proteomes" id="UP001604336">
    <property type="component" value="Unassembled WGS sequence"/>
</dbReference>
<keyword evidence="11" id="KW-1185">Reference proteome</keyword>
<evidence type="ECO:0000256" key="6">
    <source>
        <dbReference type="ARBA" id="ARBA00022989"/>
    </source>
</evidence>
<name>A0ABD1SW50_9LAMI</name>
<dbReference type="PANTHER" id="PTHR48041:SF79">
    <property type="entry name" value="ABC TRANSPORTER G FAMILY MEMBER 5"/>
    <property type="match status" value="1"/>
</dbReference>
<evidence type="ECO:0000256" key="7">
    <source>
        <dbReference type="ARBA" id="ARBA00023136"/>
    </source>
</evidence>
<dbReference type="PROSITE" id="PS50893">
    <property type="entry name" value="ABC_TRANSPORTER_2"/>
    <property type="match status" value="1"/>
</dbReference>
<feature type="transmembrane region" description="Helical" evidence="8">
    <location>
        <begin position="439"/>
        <end position="465"/>
    </location>
</feature>
<evidence type="ECO:0000313" key="10">
    <source>
        <dbReference type="EMBL" id="KAL2504666.1"/>
    </source>
</evidence>
<dbReference type="InterPro" id="IPR050352">
    <property type="entry name" value="ABCG_transporters"/>
</dbReference>
<evidence type="ECO:0000256" key="3">
    <source>
        <dbReference type="ARBA" id="ARBA00022692"/>
    </source>
</evidence>
<feature type="domain" description="ABC transporter" evidence="9">
    <location>
        <begin position="36"/>
        <end position="272"/>
    </location>
</feature>
<dbReference type="EMBL" id="JBFOLK010000006">
    <property type="protein sequence ID" value="KAL2504666.1"/>
    <property type="molecule type" value="Genomic_DNA"/>
</dbReference>
<dbReference type="SMART" id="SM00382">
    <property type="entry name" value="AAA"/>
    <property type="match status" value="1"/>
</dbReference>
<proteinExistence type="predicted"/>
<feature type="transmembrane region" description="Helical" evidence="8">
    <location>
        <begin position="365"/>
        <end position="386"/>
    </location>
</feature>
<gene>
    <name evidence="10" type="ORF">Adt_20287</name>
</gene>
<dbReference type="InterPro" id="IPR027417">
    <property type="entry name" value="P-loop_NTPase"/>
</dbReference>
<dbReference type="InterPro" id="IPR017871">
    <property type="entry name" value="ABC_transporter-like_CS"/>
</dbReference>
<dbReference type="AlphaFoldDB" id="A0ABD1SW50"/>
<dbReference type="Pfam" id="PF01061">
    <property type="entry name" value="ABC2_membrane"/>
    <property type="match status" value="1"/>
</dbReference>
<evidence type="ECO:0000256" key="4">
    <source>
        <dbReference type="ARBA" id="ARBA00022741"/>
    </source>
</evidence>
<keyword evidence="4" id="KW-0547">Nucleotide-binding</keyword>
<accession>A0ABD1SW50</accession>
<dbReference type="FunFam" id="3.40.50.300:FF:001644">
    <property type="entry name" value="ABC transporter G family member 5"/>
    <property type="match status" value="1"/>
</dbReference>
<evidence type="ECO:0000256" key="1">
    <source>
        <dbReference type="ARBA" id="ARBA00004141"/>
    </source>
</evidence>
<dbReference type="Pfam" id="PF00005">
    <property type="entry name" value="ABC_tran"/>
    <property type="match status" value="1"/>
</dbReference>
<feature type="transmembrane region" description="Helical" evidence="8">
    <location>
        <begin position="472"/>
        <end position="499"/>
    </location>
</feature>
<evidence type="ECO:0000256" key="2">
    <source>
        <dbReference type="ARBA" id="ARBA00022448"/>
    </source>
</evidence>
<keyword evidence="3 8" id="KW-0812">Transmembrane</keyword>
<dbReference type="GO" id="GO:0005524">
    <property type="term" value="F:ATP binding"/>
    <property type="evidence" value="ECO:0007669"/>
    <property type="project" value="UniProtKB-KW"/>
</dbReference>
<evidence type="ECO:0000256" key="8">
    <source>
        <dbReference type="SAM" id="Phobius"/>
    </source>
</evidence>
<dbReference type="InterPro" id="IPR013525">
    <property type="entry name" value="ABC2_TM"/>
</dbReference>
<comment type="subcellular location">
    <subcellularLocation>
        <location evidence="1">Membrane</location>
        <topology evidence="1">Multi-pass membrane protein</topology>
    </subcellularLocation>
</comment>
<reference evidence="11" key="1">
    <citation type="submission" date="2024-07" db="EMBL/GenBank/DDBJ databases">
        <title>Two chromosome-level genome assemblies of Korean endemic species Abeliophyllum distichum and Forsythia ovata (Oleaceae).</title>
        <authorList>
            <person name="Jang H."/>
        </authorList>
    </citation>
    <scope>NUCLEOTIDE SEQUENCE [LARGE SCALE GENOMIC DNA]</scope>
</reference>
<organism evidence="10 11">
    <name type="scientific">Abeliophyllum distichum</name>
    <dbReference type="NCBI Taxonomy" id="126358"/>
    <lineage>
        <taxon>Eukaryota</taxon>
        <taxon>Viridiplantae</taxon>
        <taxon>Streptophyta</taxon>
        <taxon>Embryophyta</taxon>
        <taxon>Tracheophyta</taxon>
        <taxon>Spermatophyta</taxon>
        <taxon>Magnoliopsida</taxon>
        <taxon>eudicotyledons</taxon>
        <taxon>Gunneridae</taxon>
        <taxon>Pentapetalae</taxon>
        <taxon>asterids</taxon>
        <taxon>lamiids</taxon>
        <taxon>Lamiales</taxon>
        <taxon>Oleaceae</taxon>
        <taxon>Forsythieae</taxon>
        <taxon>Abeliophyllum</taxon>
    </lineage>
</organism>
<keyword evidence="2" id="KW-0813">Transport</keyword>
<evidence type="ECO:0000313" key="11">
    <source>
        <dbReference type="Proteomes" id="UP001604336"/>
    </source>
</evidence>
<dbReference type="GO" id="GO:0016020">
    <property type="term" value="C:membrane"/>
    <property type="evidence" value="ECO:0007669"/>
    <property type="project" value="UniProtKB-SubCell"/>
</dbReference>
<dbReference type="PROSITE" id="PS00211">
    <property type="entry name" value="ABC_TRANSPORTER_1"/>
    <property type="match status" value="1"/>
</dbReference>
<protein>
    <submittedName>
        <fullName evidence="10">ABC transporter G family member 5</fullName>
    </submittedName>
</protein>